<evidence type="ECO:0000313" key="2">
    <source>
        <dbReference type="EMBL" id="KRQ02898.1"/>
    </source>
</evidence>
<dbReference type="AlphaFoldDB" id="A0A0R3D5Y6"/>
<keyword evidence="3" id="KW-1185">Reference proteome</keyword>
<dbReference type="EMBL" id="LJYG01000109">
    <property type="protein sequence ID" value="KRQ02898.1"/>
    <property type="molecule type" value="Genomic_DNA"/>
</dbReference>
<evidence type="ECO:0000313" key="3">
    <source>
        <dbReference type="Proteomes" id="UP000051936"/>
    </source>
</evidence>
<accession>A0A0R3D5Y6</accession>
<protein>
    <submittedName>
        <fullName evidence="2">Uncharacterized protein</fullName>
    </submittedName>
</protein>
<feature type="transmembrane region" description="Helical" evidence="1">
    <location>
        <begin position="53"/>
        <end position="79"/>
    </location>
</feature>
<name>A0A0R3D5Y6_9BRAD</name>
<dbReference type="Proteomes" id="UP000051936">
    <property type="component" value="Unassembled WGS sequence"/>
</dbReference>
<reference evidence="2 3" key="1">
    <citation type="submission" date="2015-09" db="EMBL/GenBank/DDBJ databases">
        <title>Draft Genome Sequence of Bradyrhizobium manausense Strain BR 3351T, a Novel Symbiotic Nitrogen-Fixing Alphaproteobacterium Isolated from Brazilian Amazon Rain Forest.</title>
        <authorList>
            <person name="De Araujo J.L."/>
            <person name="Zilli J.E."/>
        </authorList>
    </citation>
    <scope>NUCLEOTIDE SEQUENCE [LARGE SCALE GENOMIC DNA]</scope>
    <source>
        <strain evidence="2 3">BR3351</strain>
    </source>
</reference>
<evidence type="ECO:0000256" key="1">
    <source>
        <dbReference type="SAM" id="Phobius"/>
    </source>
</evidence>
<organism evidence="2 3">
    <name type="scientific">Bradyrhizobium manausense</name>
    <dbReference type="NCBI Taxonomy" id="989370"/>
    <lineage>
        <taxon>Bacteria</taxon>
        <taxon>Pseudomonadati</taxon>
        <taxon>Pseudomonadota</taxon>
        <taxon>Alphaproteobacteria</taxon>
        <taxon>Hyphomicrobiales</taxon>
        <taxon>Nitrobacteraceae</taxon>
        <taxon>Bradyrhizobium</taxon>
    </lineage>
</organism>
<proteinExistence type="predicted"/>
<comment type="caution">
    <text evidence="2">The sequence shown here is derived from an EMBL/GenBank/DDBJ whole genome shotgun (WGS) entry which is preliminary data.</text>
</comment>
<sequence length="85" mass="8962">MTIPANGVVLGKSQRMLKASWRLFCVTCAAFLVTAPSLLIHSAIGSKQQPAPAVMIVIVEGLGSLIGVLAIIMFSLVTLRSLIAR</sequence>
<keyword evidence="1" id="KW-1133">Transmembrane helix</keyword>
<keyword evidence="1" id="KW-0472">Membrane</keyword>
<feature type="transmembrane region" description="Helical" evidence="1">
    <location>
        <begin position="21"/>
        <end position="41"/>
    </location>
</feature>
<gene>
    <name evidence="2" type="ORF">AOQ71_34410</name>
</gene>
<keyword evidence="1" id="KW-0812">Transmembrane</keyword>